<protein>
    <submittedName>
        <fullName evidence="3">Sigma-E factor negative regulatory protein</fullName>
    </submittedName>
</protein>
<keyword evidence="4" id="KW-1185">Reference proteome</keyword>
<dbReference type="RefSeq" id="WP_258815089.1">
    <property type="nucleotide sequence ID" value="NZ_JANUGW010000002.1"/>
</dbReference>
<feature type="compositionally biased region" description="Low complexity" evidence="1">
    <location>
        <begin position="86"/>
        <end position="103"/>
    </location>
</feature>
<sequence>MMKTKDHRRDGTMMDTNKKNRELISALCDGELPDADQELALAALDTPDGGQAWARFHQIGDVLRAAPAPDLSPGFAERLAARLAAEPAPGKRPAAGDAAGAAPQFDQTVAGPT</sequence>
<name>A0ABT1ZKI7_9BURK</name>
<gene>
    <name evidence="3" type="ORF">NX784_02305</name>
</gene>
<feature type="region of interest" description="Disordered" evidence="1">
    <location>
        <begin position="86"/>
        <end position="113"/>
    </location>
</feature>
<dbReference type="SUPFAM" id="SSF89069">
    <property type="entry name" value="N-terminal, cytoplasmic domain of anti-sigmaE factor RseA"/>
    <property type="match status" value="1"/>
</dbReference>
<organism evidence="3 4">
    <name type="scientific">Massilia pinisoli</name>
    <dbReference type="NCBI Taxonomy" id="1772194"/>
    <lineage>
        <taxon>Bacteria</taxon>
        <taxon>Pseudomonadati</taxon>
        <taxon>Pseudomonadota</taxon>
        <taxon>Betaproteobacteria</taxon>
        <taxon>Burkholderiales</taxon>
        <taxon>Oxalobacteraceae</taxon>
        <taxon>Telluria group</taxon>
        <taxon>Massilia</taxon>
    </lineage>
</organism>
<feature type="domain" description="Anti sigma-E protein RseA N-terminal" evidence="2">
    <location>
        <begin position="21"/>
        <end position="95"/>
    </location>
</feature>
<reference evidence="3 4" key="1">
    <citation type="submission" date="2022-08" db="EMBL/GenBank/DDBJ databases">
        <title>Reclassification of Massilia species as members of the genera Telluria, Duganella, Pseudoduganella, Mokoshia gen. nov. and Zemynaea gen. nov. using orthogonal and non-orthogonal genome-based approaches.</title>
        <authorList>
            <person name="Bowman J.P."/>
        </authorList>
    </citation>
    <scope>NUCLEOTIDE SEQUENCE [LARGE SCALE GENOMIC DNA]</scope>
    <source>
        <strain evidence="3 4">JCM 31316</strain>
    </source>
</reference>
<dbReference type="Proteomes" id="UP001204151">
    <property type="component" value="Unassembled WGS sequence"/>
</dbReference>
<comment type="caution">
    <text evidence="3">The sequence shown here is derived from an EMBL/GenBank/DDBJ whole genome shotgun (WGS) entry which is preliminary data.</text>
</comment>
<evidence type="ECO:0000256" key="1">
    <source>
        <dbReference type="SAM" id="MobiDB-lite"/>
    </source>
</evidence>
<dbReference type="Gene3D" id="1.10.10.880">
    <property type="entry name" value="Anti sigma-E protein RseA, N-terminal domain"/>
    <property type="match status" value="1"/>
</dbReference>
<evidence type="ECO:0000313" key="3">
    <source>
        <dbReference type="EMBL" id="MCS0580417.1"/>
    </source>
</evidence>
<dbReference type="Pfam" id="PF03872">
    <property type="entry name" value="RseA_N"/>
    <property type="match status" value="1"/>
</dbReference>
<dbReference type="InterPro" id="IPR005572">
    <property type="entry name" value="Anti-sigma_E_RseA_N"/>
</dbReference>
<dbReference type="CDD" id="cd16328">
    <property type="entry name" value="RseA_N"/>
    <property type="match status" value="1"/>
</dbReference>
<accession>A0ABT1ZKI7</accession>
<dbReference type="InterPro" id="IPR052383">
    <property type="entry name" value="Anti-sigma-E_RseA-like"/>
</dbReference>
<evidence type="ECO:0000313" key="4">
    <source>
        <dbReference type="Proteomes" id="UP001204151"/>
    </source>
</evidence>
<dbReference type="PANTHER" id="PTHR38104">
    <property type="match status" value="1"/>
</dbReference>
<dbReference type="PANTHER" id="PTHR38104:SF1">
    <property type="entry name" value="ANTI-SIGMA-E FACTOR RSEA"/>
    <property type="match status" value="1"/>
</dbReference>
<proteinExistence type="predicted"/>
<dbReference type="InterPro" id="IPR036147">
    <property type="entry name" value="Anti-sigma_E_RseA_N_sf"/>
</dbReference>
<dbReference type="EMBL" id="JANUGW010000002">
    <property type="protein sequence ID" value="MCS0580417.1"/>
    <property type="molecule type" value="Genomic_DNA"/>
</dbReference>
<evidence type="ECO:0000259" key="2">
    <source>
        <dbReference type="Pfam" id="PF03872"/>
    </source>
</evidence>